<reference evidence="14" key="1">
    <citation type="submission" date="2022-03" db="EMBL/GenBank/DDBJ databases">
        <title>A functionally conserved STORR gene fusion in Papaver species that diverged 16.8 million years ago.</title>
        <authorList>
            <person name="Catania T."/>
        </authorList>
    </citation>
    <scope>NUCLEOTIDE SEQUENCE</scope>
    <source>
        <strain evidence="14">S-191538</strain>
    </source>
</reference>
<evidence type="ECO:0000256" key="2">
    <source>
        <dbReference type="ARBA" id="ARBA00022692"/>
    </source>
</evidence>
<feature type="transmembrane region" description="Helical" evidence="13">
    <location>
        <begin position="94"/>
        <end position="117"/>
    </location>
</feature>
<evidence type="ECO:0000256" key="3">
    <source>
        <dbReference type="ARBA" id="ARBA00022719"/>
    </source>
</evidence>
<keyword evidence="9" id="KW-0793">Thylakoid</keyword>
<gene>
    <name evidence="14" type="ORF">MKW94_006906</name>
</gene>
<keyword evidence="4" id="KW-0521">NADP</keyword>
<sequence length="175" mass="20119">MSCSLSLSTTRPFLPSPSISHKTKLSHHLSITSKITQQQQSGKPNKLIHQISLTPGILPKNSGLAIQIGALLSIVEQPALAITGVNNEEELSWILIQIGILAFWYFLIMPPIILNWMRTRWYKRKLVEMYFQFLCTFMFFPGILLWAPFLNFRQRPQDPNMKYPWSTPSDQSLSE</sequence>
<dbReference type="GO" id="GO:0016655">
    <property type="term" value="F:oxidoreductase activity, acting on NAD(P)H, quinone or similar compound as acceptor"/>
    <property type="evidence" value="ECO:0007669"/>
    <property type="project" value="InterPro"/>
</dbReference>
<organism evidence="14 15">
    <name type="scientific">Papaver nudicaule</name>
    <name type="common">Iceland poppy</name>
    <dbReference type="NCBI Taxonomy" id="74823"/>
    <lineage>
        <taxon>Eukaryota</taxon>
        <taxon>Viridiplantae</taxon>
        <taxon>Streptophyta</taxon>
        <taxon>Embryophyta</taxon>
        <taxon>Tracheophyta</taxon>
        <taxon>Spermatophyta</taxon>
        <taxon>Magnoliopsida</taxon>
        <taxon>Ranunculales</taxon>
        <taxon>Papaveraceae</taxon>
        <taxon>Papaveroideae</taxon>
        <taxon>Papaver</taxon>
    </lineage>
</organism>
<evidence type="ECO:0000313" key="14">
    <source>
        <dbReference type="EMBL" id="MCL7035022.1"/>
    </source>
</evidence>
<evidence type="ECO:0000256" key="8">
    <source>
        <dbReference type="ARBA" id="ARBA00023027"/>
    </source>
</evidence>
<protein>
    <recommendedName>
        <fullName evidence="16">NADH dehydrogenase-like complex L</fullName>
    </recommendedName>
</protein>
<name>A0AA41SEE3_PAPNU</name>
<dbReference type="InterPro" id="IPR019654">
    <property type="entry name" value="NADH-quinone_OxRdatse_su_L"/>
</dbReference>
<dbReference type="Proteomes" id="UP001177140">
    <property type="component" value="Unassembled WGS sequence"/>
</dbReference>
<comment type="subcellular location">
    <subcellularLocation>
        <location evidence="1">Membrane</location>
        <topology evidence="1">Multi-pass membrane protein</topology>
    </subcellularLocation>
</comment>
<dbReference type="PANTHER" id="PTHR36727:SF2">
    <property type="entry name" value="NAD(P)H-QUINONE OXIDOREDUCTASE SUBUNIT L, CHLOROPLASTIC"/>
    <property type="match status" value="1"/>
</dbReference>
<dbReference type="GO" id="GO:0048038">
    <property type="term" value="F:quinone binding"/>
    <property type="evidence" value="ECO:0007669"/>
    <property type="project" value="UniProtKB-KW"/>
</dbReference>
<keyword evidence="3" id="KW-0874">Quinone</keyword>
<evidence type="ECO:0000256" key="5">
    <source>
        <dbReference type="ARBA" id="ARBA00022957"/>
    </source>
</evidence>
<evidence type="ECO:0000256" key="4">
    <source>
        <dbReference type="ARBA" id="ARBA00022857"/>
    </source>
</evidence>
<proteinExistence type="predicted"/>
<keyword evidence="15" id="KW-1185">Reference proteome</keyword>
<dbReference type="GO" id="GO:0016020">
    <property type="term" value="C:membrane"/>
    <property type="evidence" value="ECO:0007669"/>
    <property type="project" value="UniProtKB-SubCell"/>
</dbReference>
<dbReference type="EMBL" id="JAJJMA010152485">
    <property type="protein sequence ID" value="MCL7035022.1"/>
    <property type="molecule type" value="Genomic_DNA"/>
</dbReference>
<dbReference type="PANTHER" id="PTHR36727">
    <property type="entry name" value="NAD(P)H-QUINONE OXIDOREDUCTASE SUBUNIT L, CHLOROPLASTIC"/>
    <property type="match status" value="1"/>
</dbReference>
<evidence type="ECO:0000256" key="13">
    <source>
        <dbReference type="SAM" id="Phobius"/>
    </source>
</evidence>
<evidence type="ECO:0000313" key="15">
    <source>
        <dbReference type="Proteomes" id="UP001177140"/>
    </source>
</evidence>
<keyword evidence="6" id="KW-1278">Translocase</keyword>
<keyword evidence="8" id="KW-0520">NAD</keyword>
<dbReference type="Pfam" id="PF10716">
    <property type="entry name" value="NdhL"/>
    <property type="match status" value="1"/>
</dbReference>
<feature type="transmembrane region" description="Helical" evidence="13">
    <location>
        <begin position="129"/>
        <end position="149"/>
    </location>
</feature>
<keyword evidence="5" id="KW-0618">Plastoquinone</keyword>
<accession>A0AA41SEE3</accession>
<evidence type="ECO:0000256" key="12">
    <source>
        <dbReference type="ARBA" id="ARBA00048026"/>
    </source>
</evidence>
<comment type="caution">
    <text evidence="14">The sequence shown here is derived from an EMBL/GenBank/DDBJ whole genome shotgun (WGS) entry which is preliminary data.</text>
</comment>
<evidence type="ECO:0000256" key="1">
    <source>
        <dbReference type="ARBA" id="ARBA00004141"/>
    </source>
</evidence>
<comment type="catalytic activity">
    <reaction evidence="12">
        <text>a plastoquinone + NADH + (n+1) H(+)(in) = a plastoquinol + NAD(+) + n H(+)(out)</text>
        <dbReference type="Rhea" id="RHEA:42608"/>
        <dbReference type="Rhea" id="RHEA-COMP:9561"/>
        <dbReference type="Rhea" id="RHEA-COMP:9562"/>
        <dbReference type="ChEBI" id="CHEBI:15378"/>
        <dbReference type="ChEBI" id="CHEBI:17757"/>
        <dbReference type="ChEBI" id="CHEBI:57540"/>
        <dbReference type="ChEBI" id="CHEBI:57945"/>
        <dbReference type="ChEBI" id="CHEBI:62192"/>
    </reaction>
</comment>
<evidence type="ECO:0000256" key="6">
    <source>
        <dbReference type="ARBA" id="ARBA00022967"/>
    </source>
</evidence>
<evidence type="ECO:0000256" key="7">
    <source>
        <dbReference type="ARBA" id="ARBA00022989"/>
    </source>
</evidence>
<comment type="catalytic activity">
    <reaction evidence="11">
        <text>a plastoquinone + NADPH + (n+1) H(+)(in) = a plastoquinol + NADP(+) + n H(+)(out)</text>
        <dbReference type="Rhea" id="RHEA:42612"/>
        <dbReference type="Rhea" id="RHEA-COMP:9561"/>
        <dbReference type="Rhea" id="RHEA-COMP:9562"/>
        <dbReference type="ChEBI" id="CHEBI:15378"/>
        <dbReference type="ChEBI" id="CHEBI:17757"/>
        <dbReference type="ChEBI" id="CHEBI:57783"/>
        <dbReference type="ChEBI" id="CHEBI:58349"/>
        <dbReference type="ChEBI" id="CHEBI:62192"/>
    </reaction>
</comment>
<evidence type="ECO:0000256" key="10">
    <source>
        <dbReference type="ARBA" id="ARBA00023136"/>
    </source>
</evidence>
<dbReference type="AlphaFoldDB" id="A0AA41SEE3"/>
<evidence type="ECO:0008006" key="16">
    <source>
        <dbReference type="Google" id="ProtNLM"/>
    </source>
</evidence>
<keyword evidence="7 13" id="KW-1133">Transmembrane helix</keyword>
<keyword evidence="10 13" id="KW-0472">Membrane</keyword>
<keyword evidence="2 13" id="KW-0812">Transmembrane</keyword>
<evidence type="ECO:0000256" key="9">
    <source>
        <dbReference type="ARBA" id="ARBA00023078"/>
    </source>
</evidence>
<evidence type="ECO:0000256" key="11">
    <source>
        <dbReference type="ARBA" id="ARBA00047726"/>
    </source>
</evidence>